<gene>
    <name evidence="2" type="ORF">DCW48_05170</name>
</gene>
<dbReference type="EMBL" id="DNAA01000126">
    <property type="protein sequence ID" value="HBA08995.1"/>
    <property type="molecule type" value="Genomic_DNA"/>
</dbReference>
<comment type="caution">
    <text evidence="2">The sequence shown here is derived from an EMBL/GenBank/DDBJ whole genome shotgun (WGS) entry which is preliminary data.</text>
</comment>
<protein>
    <submittedName>
        <fullName evidence="2">DUF2157 domain-containing protein</fullName>
    </submittedName>
</protein>
<evidence type="ECO:0000313" key="2">
    <source>
        <dbReference type="EMBL" id="HBA08995.1"/>
    </source>
</evidence>
<organism evidence="2 3">
    <name type="scientific">Methylotenera mobilis</name>
    <dbReference type="NCBI Taxonomy" id="359408"/>
    <lineage>
        <taxon>Bacteria</taxon>
        <taxon>Pseudomonadati</taxon>
        <taxon>Pseudomonadota</taxon>
        <taxon>Betaproteobacteria</taxon>
        <taxon>Nitrosomonadales</taxon>
        <taxon>Methylophilaceae</taxon>
        <taxon>Methylotenera</taxon>
    </lineage>
</organism>
<evidence type="ECO:0000313" key="3">
    <source>
        <dbReference type="Proteomes" id="UP000264313"/>
    </source>
</evidence>
<accession>A0A351RAC4</accession>
<dbReference type="Proteomes" id="UP000264313">
    <property type="component" value="Unassembled WGS sequence"/>
</dbReference>
<reference evidence="2 3" key="1">
    <citation type="journal article" date="2018" name="Nat. Biotechnol.">
        <title>A standardized bacterial taxonomy based on genome phylogeny substantially revises the tree of life.</title>
        <authorList>
            <person name="Parks D.H."/>
            <person name="Chuvochina M."/>
            <person name="Waite D.W."/>
            <person name="Rinke C."/>
            <person name="Skarshewski A."/>
            <person name="Chaumeil P.A."/>
            <person name="Hugenholtz P."/>
        </authorList>
    </citation>
    <scope>NUCLEOTIDE SEQUENCE [LARGE SCALE GENOMIC DNA]</scope>
    <source>
        <strain evidence="2">UBA9958</strain>
    </source>
</reference>
<keyword evidence="1" id="KW-1133">Transmembrane helix</keyword>
<feature type="transmembrane region" description="Helical" evidence="1">
    <location>
        <begin position="6"/>
        <end position="28"/>
    </location>
</feature>
<name>A0A351RAC4_9PROT</name>
<keyword evidence="1" id="KW-0812">Transmembrane</keyword>
<sequence>EHFADTVGWPIALVMIGISLIGLSALAVRLNNQYIK</sequence>
<evidence type="ECO:0000256" key="1">
    <source>
        <dbReference type="SAM" id="Phobius"/>
    </source>
</evidence>
<feature type="non-terminal residue" evidence="2">
    <location>
        <position position="1"/>
    </location>
</feature>
<dbReference type="AlphaFoldDB" id="A0A351RAC4"/>
<proteinExistence type="predicted"/>
<keyword evidence="1" id="KW-0472">Membrane</keyword>